<reference evidence="2 3" key="1">
    <citation type="journal article" date="2019" name="Environ. Microbiol.">
        <title>Species interactions and distinct microbial communities in high Arctic permafrost affected cryosols are associated with the CH4 and CO2 gas fluxes.</title>
        <authorList>
            <person name="Altshuler I."/>
            <person name="Hamel J."/>
            <person name="Turney S."/>
            <person name="Magnuson E."/>
            <person name="Levesque R."/>
            <person name="Greer C."/>
            <person name="Whyte L.G."/>
        </authorList>
    </citation>
    <scope>NUCLEOTIDE SEQUENCE [LARGE SCALE GENOMIC DNA]</scope>
    <source>
        <strain evidence="2 3">E6.1</strain>
    </source>
</reference>
<evidence type="ECO:0000256" key="1">
    <source>
        <dbReference type="SAM" id="Phobius"/>
    </source>
</evidence>
<comment type="caution">
    <text evidence="2">The sequence shown here is derived from an EMBL/GenBank/DDBJ whole genome shotgun (WGS) entry which is preliminary data.</text>
</comment>
<keyword evidence="1" id="KW-0472">Membrane</keyword>
<sequence>MKRERLWPAVLAGWGIAAVVLILVSTQQILGLWFPDPDDAMRLLEVRDWLNGQSWWDVSQHRLWDGHFAMHWSRLVDLPLALMMAVFDPIFGPAAATRVALVALPLVTLLAVMALGAELTRRVAGLERAKMAVLLVPLSIPLLYQLRPLRIDHHGWQIVLALIAANALLAKPDARSGSLIGLALAALLTISLEGMPITVAILGVALLAWAFDPTRRAQALAASWTLTGAVIVLHVATRGPAILTAACDAISPAWIAGLSTATLGVTLAMIVRRAPLAIRLGMLGVAGAAALAMLGALAPKCFGGPFAGLDPLVRTFWYDKVSEGLPIWDQVRVWALMTIGFPIVGLIGGLFAWRASEGRERVQWAMVLALAVGSFALSLLVVRSGATANALALPGGAWALQAMLTRARAVTSVAIRTLATAGSLTAATPGLMAVAILGVGNAFGIDARPAAPKLHRPSCEHGHEIVDLGQLPPSRVFAPLDVTPDILARTKHSAIGAGYHRNVASIHTVIATFIGTPQDAHRRVLASGAAYVVGCPGENETEMYKQAAPNGFWSRLERGDRFAWLQPVPLSHSPVLVWKVMREPTRP</sequence>
<feature type="transmembrane region" description="Helical" evidence="1">
    <location>
        <begin position="182"/>
        <end position="207"/>
    </location>
</feature>
<organism evidence="2 3">
    <name type="scientific">Sphingomonas glacialis</name>
    <dbReference type="NCBI Taxonomy" id="658225"/>
    <lineage>
        <taxon>Bacteria</taxon>
        <taxon>Pseudomonadati</taxon>
        <taxon>Pseudomonadota</taxon>
        <taxon>Alphaproteobacteria</taxon>
        <taxon>Sphingomonadales</taxon>
        <taxon>Sphingomonadaceae</taxon>
        <taxon>Sphingomonas</taxon>
    </lineage>
</organism>
<gene>
    <name evidence="2" type="ORF">EAH76_21215</name>
</gene>
<accession>A0A502FGG9</accession>
<feature type="transmembrane region" description="Helical" evidence="1">
    <location>
        <begin position="278"/>
        <end position="298"/>
    </location>
</feature>
<feature type="transmembrane region" description="Helical" evidence="1">
    <location>
        <begin position="99"/>
        <end position="117"/>
    </location>
</feature>
<keyword evidence="1" id="KW-0812">Transmembrane</keyword>
<proteinExistence type="predicted"/>
<feature type="transmembrane region" description="Helical" evidence="1">
    <location>
        <begin position="333"/>
        <end position="352"/>
    </location>
</feature>
<feature type="transmembrane region" description="Helical" evidence="1">
    <location>
        <begin position="153"/>
        <end position="170"/>
    </location>
</feature>
<keyword evidence="1" id="KW-1133">Transmembrane helix</keyword>
<evidence type="ECO:0008006" key="4">
    <source>
        <dbReference type="Google" id="ProtNLM"/>
    </source>
</evidence>
<evidence type="ECO:0000313" key="2">
    <source>
        <dbReference type="EMBL" id="TPG48322.1"/>
    </source>
</evidence>
<evidence type="ECO:0000313" key="3">
    <source>
        <dbReference type="Proteomes" id="UP000319931"/>
    </source>
</evidence>
<feature type="transmembrane region" description="Helical" evidence="1">
    <location>
        <begin position="219"/>
        <end position="237"/>
    </location>
</feature>
<dbReference type="Proteomes" id="UP000319931">
    <property type="component" value="Unassembled WGS sequence"/>
</dbReference>
<keyword evidence="3" id="KW-1185">Reference proteome</keyword>
<dbReference type="EMBL" id="RCZC01000009">
    <property type="protein sequence ID" value="TPG48322.1"/>
    <property type="molecule type" value="Genomic_DNA"/>
</dbReference>
<feature type="transmembrane region" description="Helical" evidence="1">
    <location>
        <begin position="249"/>
        <end position="271"/>
    </location>
</feature>
<feature type="transmembrane region" description="Helical" evidence="1">
    <location>
        <begin position="364"/>
        <end position="382"/>
    </location>
</feature>
<feature type="transmembrane region" description="Helical" evidence="1">
    <location>
        <begin position="12"/>
        <end position="34"/>
    </location>
</feature>
<name>A0A502FGG9_9SPHN</name>
<dbReference type="AlphaFoldDB" id="A0A502FGG9"/>
<protein>
    <recommendedName>
        <fullName evidence="4">AcrB/AcrD/AcrF family protein</fullName>
    </recommendedName>
</protein>